<evidence type="ECO:0000313" key="2">
    <source>
        <dbReference type="EMBL" id="CRK93632.1"/>
    </source>
</evidence>
<keyword evidence="3" id="KW-1185">Reference proteome</keyword>
<dbReference type="AlphaFoldDB" id="A0A1J1HZV9"/>
<accession>A0A1J1HZV9</accession>
<reference evidence="2 3" key="1">
    <citation type="submission" date="2015-04" db="EMBL/GenBank/DDBJ databases">
        <authorList>
            <person name="Syromyatnikov M.Y."/>
            <person name="Popov V.N."/>
        </authorList>
    </citation>
    <scope>NUCLEOTIDE SEQUENCE [LARGE SCALE GENOMIC DNA]</scope>
</reference>
<name>A0A1J1HZV9_9DIPT</name>
<gene>
    <name evidence="2" type="ORF">CLUMA_CG007162</name>
</gene>
<evidence type="ECO:0000256" key="1">
    <source>
        <dbReference type="SAM" id="MobiDB-lite"/>
    </source>
</evidence>
<dbReference type="Proteomes" id="UP000183832">
    <property type="component" value="Unassembled WGS sequence"/>
</dbReference>
<evidence type="ECO:0000313" key="3">
    <source>
        <dbReference type="Proteomes" id="UP000183832"/>
    </source>
</evidence>
<dbReference type="EMBL" id="CVRI01000037">
    <property type="protein sequence ID" value="CRK93632.1"/>
    <property type="molecule type" value="Genomic_DNA"/>
</dbReference>
<feature type="compositionally biased region" description="Basic and acidic residues" evidence="1">
    <location>
        <begin position="54"/>
        <end position="69"/>
    </location>
</feature>
<proteinExistence type="predicted"/>
<organism evidence="2 3">
    <name type="scientific">Clunio marinus</name>
    <dbReference type="NCBI Taxonomy" id="568069"/>
    <lineage>
        <taxon>Eukaryota</taxon>
        <taxon>Metazoa</taxon>
        <taxon>Ecdysozoa</taxon>
        <taxon>Arthropoda</taxon>
        <taxon>Hexapoda</taxon>
        <taxon>Insecta</taxon>
        <taxon>Pterygota</taxon>
        <taxon>Neoptera</taxon>
        <taxon>Endopterygota</taxon>
        <taxon>Diptera</taxon>
        <taxon>Nematocera</taxon>
        <taxon>Chironomoidea</taxon>
        <taxon>Chironomidae</taxon>
        <taxon>Clunio</taxon>
    </lineage>
</organism>
<protein>
    <submittedName>
        <fullName evidence="2">CLUMA_CG007162, isoform A</fullName>
    </submittedName>
</protein>
<feature type="region of interest" description="Disordered" evidence="1">
    <location>
        <begin position="50"/>
        <end position="69"/>
    </location>
</feature>
<sequence>MTQLSVKITSKCQTTTLSNIKINILRRCRKSISHYDKNKYLFKNSMKSVRKRKDSNFRHHSGENKTLKV</sequence>